<evidence type="ECO:0000313" key="3">
    <source>
        <dbReference type="Proteomes" id="UP000008068"/>
    </source>
</evidence>
<feature type="domain" description="Sdz-33 F-box" evidence="1">
    <location>
        <begin position="199"/>
        <end position="265"/>
    </location>
</feature>
<keyword evidence="3" id="KW-1185">Reference proteome</keyword>
<evidence type="ECO:0000259" key="1">
    <source>
        <dbReference type="Pfam" id="PF07735"/>
    </source>
</evidence>
<dbReference type="InterPro" id="IPR012885">
    <property type="entry name" value="F-box_Sdz-33"/>
</dbReference>
<accession>G0N077</accession>
<evidence type="ECO:0000313" key="2">
    <source>
        <dbReference type="EMBL" id="EGT48881.1"/>
    </source>
</evidence>
<dbReference type="InParanoid" id="G0N077"/>
<dbReference type="AlphaFoldDB" id="G0N077"/>
<dbReference type="HOGENOM" id="CLU_028840_1_3_1"/>
<dbReference type="InterPro" id="IPR053222">
    <property type="entry name" value="Zygotic_Embryogenesis-Asso"/>
</dbReference>
<reference evidence="3" key="1">
    <citation type="submission" date="2011-07" db="EMBL/GenBank/DDBJ databases">
        <authorList>
            <consortium name="Caenorhabditis brenneri Sequencing and Analysis Consortium"/>
            <person name="Wilson R.K."/>
        </authorList>
    </citation>
    <scope>NUCLEOTIDE SEQUENCE [LARGE SCALE GENOMIC DNA]</scope>
    <source>
        <strain evidence="3">PB2801</strain>
    </source>
</reference>
<name>G0N077_CAEBE</name>
<dbReference type="PANTHER" id="PTHR22899">
    <property type="entry name" value="CYCLIN-RELATED F-BOX FAMILY"/>
    <property type="match status" value="1"/>
</dbReference>
<dbReference type="Pfam" id="PF07735">
    <property type="entry name" value="FBA_2"/>
    <property type="match status" value="1"/>
</dbReference>
<dbReference type="FunCoup" id="G0N077">
    <property type="interactions" value="1075"/>
</dbReference>
<organism evidence="3">
    <name type="scientific">Caenorhabditis brenneri</name>
    <name type="common">Nematode worm</name>
    <dbReference type="NCBI Taxonomy" id="135651"/>
    <lineage>
        <taxon>Eukaryota</taxon>
        <taxon>Metazoa</taxon>
        <taxon>Ecdysozoa</taxon>
        <taxon>Nematoda</taxon>
        <taxon>Chromadorea</taxon>
        <taxon>Rhabditida</taxon>
        <taxon>Rhabditina</taxon>
        <taxon>Rhabditomorpha</taxon>
        <taxon>Rhabditoidea</taxon>
        <taxon>Rhabditidae</taxon>
        <taxon>Peloderinae</taxon>
        <taxon>Caenorhabditis</taxon>
    </lineage>
</organism>
<dbReference type="PANTHER" id="PTHR22899:SF0">
    <property type="entry name" value="F-BOX ASSOCIATED DOMAIN-CONTAINING PROTEIN-RELATED"/>
    <property type="match status" value="1"/>
</dbReference>
<dbReference type="Proteomes" id="UP000008068">
    <property type="component" value="Unassembled WGS sequence"/>
</dbReference>
<proteinExistence type="predicted"/>
<dbReference type="EMBL" id="GL379824">
    <property type="protein sequence ID" value="EGT48881.1"/>
    <property type="molecule type" value="Genomic_DNA"/>
</dbReference>
<gene>
    <name evidence="2" type="ORF">CAEBREN_09823</name>
</gene>
<sequence>MSISKFPLSHLPISTQKFIIGIWDPPELIEYSFISKKCKNLVKSLHVKEGDVLISIEGTICIAINSLFFYFYEDWYRKRGNNEVRRQLKEPRSVELNWNSQKYNWNSQKYVLEKNDFDMKEWLEHLEYIFNCSKIRQIDLVHCSQWFDPDRIKEVFQNCTELRIFERYSFDFSRRILENFLPVRKLSVSTELFEDLKIPNQLLIQNFDILTLDFKSRAAVTLDQLLMTNSKSITLYGVGNIAKLLNKFIKMWIKGSNPQMECLSVFDIFENGEFDFDDVLQKIEHVKILEDHRRRFKGSVNVVVNGGIDILRYDGLKATILFIGHNVLYIYVWHDHCIAG</sequence>
<protein>
    <recommendedName>
        <fullName evidence="1">Sdz-33 F-box domain-containing protein</fullName>
    </recommendedName>
</protein>
<dbReference type="OMA" id="CTELRIF"/>